<evidence type="ECO:0000259" key="1">
    <source>
        <dbReference type="Pfam" id="PF03781"/>
    </source>
</evidence>
<dbReference type="EMBL" id="CP000828">
    <property type="protein sequence ID" value="ABW29480.1"/>
    <property type="molecule type" value="Genomic_DNA"/>
</dbReference>
<dbReference type="SUPFAM" id="SSF56436">
    <property type="entry name" value="C-type lectin-like"/>
    <property type="match status" value="1"/>
</dbReference>
<organism evidence="2 3">
    <name type="scientific">Acaryochloris marina (strain MBIC 11017)</name>
    <dbReference type="NCBI Taxonomy" id="329726"/>
    <lineage>
        <taxon>Bacteria</taxon>
        <taxon>Bacillati</taxon>
        <taxon>Cyanobacteriota</taxon>
        <taxon>Cyanophyceae</taxon>
        <taxon>Acaryochloridales</taxon>
        <taxon>Acaryochloridaceae</taxon>
        <taxon>Acaryochloris</taxon>
    </lineage>
</organism>
<dbReference type="InterPro" id="IPR051043">
    <property type="entry name" value="Sulfatase_Mod_Factor_Kinase"/>
</dbReference>
<dbReference type="AlphaFoldDB" id="B0CG33"/>
<evidence type="ECO:0000313" key="3">
    <source>
        <dbReference type="Proteomes" id="UP000000268"/>
    </source>
</evidence>
<reference evidence="2 3" key="1">
    <citation type="journal article" date="2008" name="Proc. Natl. Acad. Sci. U.S.A.">
        <title>Niche adaptation and genome expansion in the chlorophyll d-producing cyanobacterium Acaryochloris marina.</title>
        <authorList>
            <person name="Swingley W.D."/>
            <person name="Chen M."/>
            <person name="Cheung P.C."/>
            <person name="Conrad A.L."/>
            <person name="Dejesa L.C."/>
            <person name="Hao J."/>
            <person name="Honchak B.M."/>
            <person name="Karbach L.E."/>
            <person name="Kurdoglu A."/>
            <person name="Lahiri S."/>
            <person name="Mastrian S.D."/>
            <person name="Miyashita H."/>
            <person name="Page L."/>
            <person name="Ramakrishna P."/>
            <person name="Satoh S."/>
            <person name="Sattley W.M."/>
            <person name="Shimada Y."/>
            <person name="Taylor H.L."/>
            <person name="Tomo T."/>
            <person name="Tsuchiya T."/>
            <person name="Wang Z.T."/>
            <person name="Raymond J."/>
            <person name="Mimuro M."/>
            <person name="Blankenship R.E."/>
            <person name="Touchman J.W."/>
        </authorList>
    </citation>
    <scope>NUCLEOTIDE SEQUENCE [LARGE SCALE GENOMIC DNA]</scope>
    <source>
        <strain evidence="3">MBIC 11017</strain>
    </source>
</reference>
<accession>B0CG33</accession>
<dbReference type="PANTHER" id="PTHR23150">
    <property type="entry name" value="SULFATASE MODIFYING FACTOR 1, 2"/>
    <property type="match status" value="1"/>
</dbReference>
<dbReference type="OrthoDB" id="3981129at2"/>
<proteinExistence type="predicted"/>
<dbReference type="InterPro" id="IPR016187">
    <property type="entry name" value="CTDL_fold"/>
</dbReference>
<dbReference type="HOGENOM" id="CLU_012431_2_4_3"/>
<feature type="domain" description="Sulfatase-modifying factor enzyme-like" evidence="1">
    <location>
        <begin position="306"/>
        <end position="546"/>
    </location>
</feature>
<dbReference type="GO" id="GO:0120147">
    <property type="term" value="F:formylglycine-generating oxidase activity"/>
    <property type="evidence" value="ECO:0007669"/>
    <property type="project" value="TreeGrafter"/>
</dbReference>
<name>B0CG33_ACAM1</name>
<dbReference type="Pfam" id="PF03781">
    <property type="entry name" value="FGE-sulfatase"/>
    <property type="match status" value="1"/>
</dbReference>
<sequence>MPNSCLDQALKPVKVMISNADQHLELCQSLELHLRDLQQKGLIELGCDRRSDTGVPIKHPSDSLLHQADVILFLTATPTLSIFIRSSYFEQTSLPKLQDVAQDQELETAQPQFAHMTQGPSWTPVVQEVSRIAQDIQAQILAAQQAQRRQTGITEYKQLAEKFFQDGDISPAERKMLARLAEQYQLSDRDIDQIRIELKAAYDTEKSNRQEFRNAVQLELQHRQGKLEKAQEVLNDLRLALGISEDVAGQIQQEILKEWPPSEPDTHTPFDVVLINQEGKEKQRTTHQIQYYVETLVSDVDLELAEIPGGKFHMGSTDDDKYHDKNEKPQHVVELPPFYMSKYPITQEQWRAVAQLEKISIELKADPSHFKGSQLPVESVSWYEAVEFCDRLSRLTGMAYRLPSEAEWEYACRAKTETIFHFGNTISPEFANYDSTILMTFVNIFREEAGKVGRETTPVGHFKVANAFGLYDMHGNVSEWCLDTYQTTYDLAPADGSAWIDMHNGRSQCVKRGGDWFSSSMNCYSASRDSNAPDESSSQLGFRVVRTSI</sequence>
<dbReference type="InterPro" id="IPR042095">
    <property type="entry name" value="SUMF_sf"/>
</dbReference>
<keyword evidence="3" id="KW-1185">Reference proteome</keyword>
<dbReference type="eggNOG" id="COG1262">
    <property type="taxonomic scope" value="Bacteria"/>
</dbReference>
<evidence type="ECO:0000313" key="2">
    <source>
        <dbReference type="EMBL" id="ABW29480.1"/>
    </source>
</evidence>
<dbReference type="Gene3D" id="3.90.1580.10">
    <property type="entry name" value="paralog of FGE (formylglycine-generating enzyme)"/>
    <property type="match status" value="1"/>
</dbReference>
<protein>
    <recommendedName>
        <fullName evidence="1">Sulfatase-modifying factor enzyme-like domain-containing protein</fullName>
    </recommendedName>
</protein>
<dbReference type="PANTHER" id="PTHR23150:SF19">
    <property type="entry name" value="FORMYLGLYCINE-GENERATING ENZYME"/>
    <property type="match status" value="1"/>
</dbReference>
<dbReference type="Proteomes" id="UP000000268">
    <property type="component" value="Chromosome"/>
</dbReference>
<gene>
    <name evidence="2" type="ordered locus">AM1_4503</name>
</gene>
<dbReference type="KEGG" id="amr:AM1_4503"/>
<dbReference type="InterPro" id="IPR005532">
    <property type="entry name" value="SUMF_dom"/>
</dbReference>